<feature type="compositionally biased region" description="Acidic residues" evidence="1">
    <location>
        <begin position="150"/>
        <end position="161"/>
    </location>
</feature>
<dbReference type="PROSITE" id="PS01159">
    <property type="entry name" value="WW_DOMAIN_1"/>
    <property type="match status" value="1"/>
</dbReference>
<dbReference type="InterPro" id="IPR036517">
    <property type="entry name" value="FF_domain_sf"/>
</dbReference>
<dbReference type="InterPro" id="IPR001202">
    <property type="entry name" value="WW_dom"/>
</dbReference>
<reference evidence="3 4" key="1">
    <citation type="submission" date="2020-06" db="EMBL/GenBank/DDBJ databases">
        <title>The yeast mating-type switching endonuclease HO is a domesticated member of an unorthodox homing genetic element family.</title>
        <authorList>
            <person name="Coughlan A.Y."/>
            <person name="Lombardi L."/>
            <person name="Braun-Galleani S."/>
            <person name="Martos A.R."/>
            <person name="Galeote V."/>
            <person name="Bigey F."/>
            <person name="Dequin S."/>
            <person name="Byrne K.P."/>
            <person name="Wolfe K.H."/>
        </authorList>
    </citation>
    <scope>NUCLEOTIDE SEQUENCE [LARGE SCALE GENOMIC DNA]</scope>
    <source>
        <strain evidence="3 4">CBS2947</strain>
    </source>
</reference>
<dbReference type="PROSITE" id="PS50020">
    <property type="entry name" value="WW_DOMAIN_2"/>
    <property type="match status" value="2"/>
</dbReference>
<dbReference type="InterPro" id="IPR039726">
    <property type="entry name" value="Prp40-like"/>
</dbReference>
<feature type="domain" description="WW" evidence="2">
    <location>
        <begin position="1"/>
        <end position="32"/>
    </location>
</feature>
<dbReference type="Gene3D" id="1.10.10.440">
    <property type="entry name" value="FF domain"/>
    <property type="match status" value="1"/>
</dbReference>
<protein>
    <recommendedName>
        <fullName evidence="2">WW domain-containing protein</fullName>
    </recommendedName>
</protein>
<accession>A0A7H9HQ74</accession>
<feature type="compositionally biased region" description="Acidic residues" evidence="1">
    <location>
        <begin position="172"/>
        <end position="181"/>
    </location>
</feature>
<evidence type="ECO:0000313" key="4">
    <source>
        <dbReference type="Proteomes" id="UP000510647"/>
    </source>
</evidence>
<dbReference type="AlphaFoldDB" id="A0A7H9HQ74"/>
<dbReference type="InterPro" id="IPR036020">
    <property type="entry name" value="WW_dom_sf"/>
</dbReference>
<name>A0A7H9HQ74_9SACH</name>
<dbReference type="PANTHER" id="PTHR11864:SF30">
    <property type="entry name" value="PRE-MRNA-SPLICING FACTOR URN1"/>
    <property type="match status" value="1"/>
</dbReference>
<evidence type="ECO:0000256" key="1">
    <source>
        <dbReference type="SAM" id="MobiDB-lite"/>
    </source>
</evidence>
<dbReference type="OrthoDB" id="410044at2759"/>
<dbReference type="GO" id="GO:0045292">
    <property type="term" value="P:mRNA cis splicing, via spliceosome"/>
    <property type="evidence" value="ECO:0007669"/>
    <property type="project" value="InterPro"/>
</dbReference>
<feature type="region of interest" description="Disordered" evidence="1">
    <location>
        <begin position="146"/>
        <end position="190"/>
    </location>
</feature>
<sequence length="453" mass="52926">MGRVWNTFTAPDGRKYYYNSRTKKSSWERPECFDEDESGWKGKRAKLISEIEPFYVVPLVNDWNLVICDTGAKFYYNSNTRESVWRLTDSQSLRLLSSLSKDRLVLLIGIARGYGSERSEEIYKEVIRETEALRKTLLPDKKSRAGTVDEVMEEELDDEGDTGGLVAAYSSSDDEEGEAEEEKQPTETYNYDFDVFNNLEADDEQIKAPERNSSAQKDLFSLFDRYDCDPYSAWSIQARKIQDDPDFLRISEDSLREEIFEEWCQQKIGNYARENEGQEAEPSEEEDKDTNADDGLEPLKFHYLAHIVSKSTITPTTIYLDIKNEKKTDFKKYKIKQFVESKRLQEAFVSKLLFYYKKMTMEERKKIFREILDTHQHIIKENVHRNLERVRKALNEAAPDPNDAYAVETRLLEMESWMGISGNVPNLADDPKYYVLGIKDKMKESMQYIKDII</sequence>
<dbReference type="SUPFAM" id="SSF51045">
    <property type="entry name" value="WW domain"/>
    <property type="match status" value="2"/>
</dbReference>
<dbReference type="GO" id="GO:0005685">
    <property type="term" value="C:U1 snRNP"/>
    <property type="evidence" value="ECO:0007669"/>
    <property type="project" value="TreeGrafter"/>
</dbReference>
<organism evidence="3 4">
    <name type="scientific">Torulaspora globosa</name>
    <dbReference type="NCBI Taxonomy" id="48254"/>
    <lineage>
        <taxon>Eukaryota</taxon>
        <taxon>Fungi</taxon>
        <taxon>Dikarya</taxon>
        <taxon>Ascomycota</taxon>
        <taxon>Saccharomycotina</taxon>
        <taxon>Saccharomycetes</taxon>
        <taxon>Saccharomycetales</taxon>
        <taxon>Saccharomycetaceae</taxon>
        <taxon>Torulaspora</taxon>
    </lineage>
</organism>
<dbReference type="SMART" id="SM00456">
    <property type="entry name" value="WW"/>
    <property type="match status" value="2"/>
</dbReference>
<dbReference type="InterPro" id="IPR002713">
    <property type="entry name" value="FF_domain"/>
</dbReference>
<dbReference type="Pfam" id="PF00397">
    <property type="entry name" value="WW"/>
    <property type="match status" value="1"/>
</dbReference>
<gene>
    <name evidence="3" type="ORF">HG537_0C05360</name>
</gene>
<evidence type="ECO:0000259" key="2">
    <source>
        <dbReference type="PROSITE" id="PS50020"/>
    </source>
</evidence>
<feature type="domain" description="WW" evidence="2">
    <location>
        <begin position="57"/>
        <end position="85"/>
    </location>
</feature>
<dbReference type="GO" id="GO:0071004">
    <property type="term" value="C:U2-type prespliceosome"/>
    <property type="evidence" value="ECO:0007669"/>
    <property type="project" value="TreeGrafter"/>
</dbReference>
<dbReference type="Proteomes" id="UP000510647">
    <property type="component" value="Chromosome 3"/>
</dbReference>
<proteinExistence type="predicted"/>
<evidence type="ECO:0000313" key="3">
    <source>
        <dbReference type="EMBL" id="QLQ79888.1"/>
    </source>
</evidence>
<dbReference type="Pfam" id="PF01846">
    <property type="entry name" value="FF"/>
    <property type="match status" value="1"/>
</dbReference>
<feature type="region of interest" description="Disordered" evidence="1">
    <location>
        <begin position="273"/>
        <end position="292"/>
    </location>
</feature>
<dbReference type="Gene3D" id="2.20.70.10">
    <property type="match status" value="2"/>
</dbReference>
<dbReference type="SMART" id="SM00441">
    <property type="entry name" value="FF"/>
    <property type="match status" value="1"/>
</dbReference>
<dbReference type="PANTHER" id="PTHR11864">
    <property type="entry name" value="PRE-MRNA-PROCESSING PROTEIN PRP40"/>
    <property type="match status" value="1"/>
</dbReference>
<dbReference type="GO" id="GO:0003723">
    <property type="term" value="F:RNA binding"/>
    <property type="evidence" value="ECO:0007669"/>
    <property type="project" value="TreeGrafter"/>
</dbReference>
<dbReference type="CDD" id="cd00201">
    <property type="entry name" value="WW"/>
    <property type="match status" value="1"/>
</dbReference>
<dbReference type="SUPFAM" id="SSF81698">
    <property type="entry name" value="FF domain"/>
    <property type="match status" value="1"/>
</dbReference>
<keyword evidence="4" id="KW-1185">Reference proteome</keyword>
<dbReference type="EMBL" id="CP059269">
    <property type="protein sequence ID" value="QLQ79888.1"/>
    <property type="molecule type" value="Genomic_DNA"/>
</dbReference>
<feature type="compositionally biased region" description="Acidic residues" evidence="1">
    <location>
        <begin position="277"/>
        <end position="292"/>
    </location>
</feature>